<dbReference type="Gene3D" id="3.30.1490.100">
    <property type="entry name" value="DNA polymerase, Y-family, little finger domain"/>
    <property type="match status" value="1"/>
</dbReference>
<evidence type="ECO:0000256" key="12">
    <source>
        <dbReference type="ARBA" id="ARBA00023204"/>
    </source>
</evidence>
<dbReference type="OrthoDB" id="427711at2759"/>
<feature type="region of interest" description="Disordered" evidence="16">
    <location>
        <begin position="213"/>
        <end position="234"/>
    </location>
</feature>
<evidence type="ECO:0000256" key="4">
    <source>
        <dbReference type="ARBA" id="ARBA00020399"/>
    </source>
</evidence>
<evidence type="ECO:0000259" key="18">
    <source>
        <dbReference type="PROSITE" id="PS50173"/>
    </source>
</evidence>
<dbReference type="InterPro" id="IPR047346">
    <property type="entry name" value="Rev1_UBM1/2"/>
</dbReference>
<evidence type="ECO:0000256" key="6">
    <source>
        <dbReference type="ARBA" id="ARBA00022679"/>
    </source>
</evidence>
<dbReference type="Proteomes" id="UP000541558">
    <property type="component" value="Unassembled WGS sequence"/>
</dbReference>
<dbReference type="SUPFAM" id="SSF56672">
    <property type="entry name" value="DNA/RNA polymerases"/>
    <property type="match status" value="1"/>
</dbReference>
<dbReference type="InterPro" id="IPR001357">
    <property type="entry name" value="BRCT_dom"/>
</dbReference>
<feature type="domain" description="UmuC" evidence="18">
    <location>
        <begin position="370"/>
        <end position="568"/>
    </location>
</feature>
<accession>A0A8H5F5V8</accession>
<dbReference type="GO" id="GO:0003887">
    <property type="term" value="F:DNA-directed DNA polymerase activity"/>
    <property type="evidence" value="ECO:0007669"/>
    <property type="project" value="InterPro"/>
</dbReference>
<dbReference type="Pfam" id="PF14377">
    <property type="entry name" value="UBM"/>
    <property type="match status" value="2"/>
</dbReference>
<dbReference type="SUPFAM" id="SSF52113">
    <property type="entry name" value="BRCT domain"/>
    <property type="match status" value="1"/>
</dbReference>
<feature type="compositionally biased region" description="Acidic residues" evidence="16">
    <location>
        <begin position="45"/>
        <end position="60"/>
    </location>
</feature>
<dbReference type="SMART" id="SM00292">
    <property type="entry name" value="BRCT"/>
    <property type="match status" value="1"/>
</dbReference>
<dbReference type="InterPro" id="IPR053848">
    <property type="entry name" value="IMS_HHH_1"/>
</dbReference>
<dbReference type="PROSITE" id="PS50172">
    <property type="entry name" value="BRCT"/>
    <property type="match status" value="1"/>
</dbReference>
<evidence type="ECO:0000256" key="8">
    <source>
        <dbReference type="ARBA" id="ARBA00022723"/>
    </source>
</evidence>
<dbReference type="Gene3D" id="6.10.250.1630">
    <property type="match status" value="1"/>
</dbReference>
<dbReference type="GO" id="GO:0006281">
    <property type="term" value="P:DNA repair"/>
    <property type="evidence" value="ECO:0007669"/>
    <property type="project" value="UniProtKB-KW"/>
</dbReference>
<evidence type="ECO:0000256" key="5">
    <source>
        <dbReference type="ARBA" id="ARBA00022634"/>
    </source>
</evidence>
<comment type="cofactor">
    <cofactor evidence="1">
        <name>Mg(2+)</name>
        <dbReference type="ChEBI" id="CHEBI:18420"/>
    </cofactor>
</comment>
<dbReference type="InterPro" id="IPR038401">
    <property type="entry name" value="Rev1_C_sf"/>
</dbReference>
<dbReference type="FunFam" id="3.40.50.10190:FF:000011">
    <property type="entry name" value="DNA repair protein REV1"/>
    <property type="match status" value="1"/>
</dbReference>
<dbReference type="GO" id="GO:0017125">
    <property type="term" value="F:deoxycytidyl transferase activity"/>
    <property type="evidence" value="ECO:0007669"/>
    <property type="project" value="TreeGrafter"/>
</dbReference>
<keyword evidence="9" id="KW-0227">DNA damage</keyword>
<evidence type="ECO:0000256" key="7">
    <source>
        <dbReference type="ARBA" id="ARBA00022695"/>
    </source>
</evidence>
<dbReference type="CDD" id="cd01701">
    <property type="entry name" value="PolY_Rev1"/>
    <property type="match status" value="1"/>
</dbReference>
<dbReference type="InterPro" id="IPR001126">
    <property type="entry name" value="UmuC"/>
</dbReference>
<dbReference type="Pfam" id="PF16727">
    <property type="entry name" value="REV1_C"/>
    <property type="match status" value="1"/>
</dbReference>
<dbReference type="Gene3D" id="6.10.250.1490">
    <property type="match status" value="1"/>
</dbReference>
<evidence type="ECO:0000256" key="1">
    <source>
        <dbReference type="ARBA" id="ARBA00001946"/>
    </source>
</evidence>
<organism evidence="19 20">
    <name type="scientific">Ephemerocybe angulata</name>
    <dbReference type="NCBI Taxonomy" id="980116"/>
    <lineage>
        <taxon>Eukaryota</taxon>
        <taxon>Fungi</taxon>
        <taxon>Dikarya</taxon>
        <taxon>Basidiomycota</taxon>
        <taxon>Agaricomycotina</taxon>
        <taxon>Agaricomycetes</taxon>
        <taxon>Agaricomycetidae</taxon>
        <taxon>Agaricales</taxon>
        <taxon>Agaricineae</taxon>
        <taxon>Psathyrellaceae</taxon>
        <taxon>Ephemerocybe</taxon>
    </lineage>
</organism>
<dbReference type="Gene3D" id="1.10.150.20">
    <property type="entry name" value="5' to 3' exonuclease, C-terminal subdomain"/>
    <property type="match status" value="1"/>
</dbReference>
<dbReference type="Gene3D" id="3.40.50.10190">
    <property type="entry name" value="BRCT domain"/>
    <property type="match status" value="1"/>
</dbReference>
<dbReference type="Gene3D" id="1.20.58.1280">
    <property type="entry name" value="DNA repair protein Rev1, C-terminal domain"/>
    <property type="match status" value="1"/>
</dbReference>
<comment type="caution">
    <text evidence="19">The sequence shown here is derived from an EMBL/GenBank/DDBJ whole genome shotgun (WGS) entry which is preliminary data.</text>
</comment>
<dbReference type="GO" id="GO:0042276">
    <property type="term" value="P:error-prone translesion synthesis"/>
    <property type="evidence" value="ECO:0007669"/>
    <property type="project" value="TreeGrafter"/>
</dbReference>
<dbReference type="GO" id="GO:0005634">
    <property type="term" value="C:nucleus"/>
    <property type="evidence" value="ECO:0007669"/>
    <property type="project" value="UniProtKB-SubCell"/>
</dbReference>
<dbReference type="GO" id="GO:0070987">
    <property type="term" value="P:error-free translesion synthesis"/>
    <property type="evidence" value="ECO:0007669"/>
    <property type="project" value="TreeGrafter"/>
</dbReference>
<dbReference type="GO" id="GO:0046872">
    <property type="term" value="F:metal ion binding"/>
    <property type="evidence" value="ECO:0007669"/>
    <property type="project" value="UniProtKB-KW"/>
</dbReference>
<protein>
    <recommendedName>
        <fullName evidence="4">DNA repair protein REV1</fullName>
    </recommendedName>
    <alternativeName>
        <fullName evidence="15">Reversionless protein 1</fullName>
    </alternativeName>
</protein>
<keyword evidence="5" id="KW-0237">DNA synthesis</keyword>
<dbReference type="Pfam" id="PF21999">
    <property type="entry name" value="IMS_HHH_1"/>
    <property type="match status" value="1"/>
</dbReference>
<dbReference type="InterPro" id="IPR043502">
    <property type="entry name" value="DNA/RNA_pol_sf"/>
</dbReference>
<evidence type="ECO:0000259" key="17">
    <source>
        <dbReference type="PROSITE" id="PS50172"/>
    </source>
</evidence>
<evidence type="ECO:0000313" key="19">
    <source>
        <dbReference type="EMBL" id="KAF5324884.1"/>
    </source>
</evidence>
<dbReference type="InterPro" id="IPR017961">
    <property type="entry name" value="DNA_pol_Y-fam_little_finger"/>
</dbReference>
<feature type="domain" description="BRCT" evidence="17">
    <location>
        <begin position="122"/>
        <end position="210"/>
    </location>
</feature>
<dbReference type="Gene3D" id="3.30.70.270">
    <property type="match status" value="1"/>
</dbReference>
<dbReference type="CDD" id="cd17719">
    <property type="entry name" value="BRCT_Rev1"/>
    <property type="match status" value="1"/>
</dbReference>
<comment type="subcellular location">
    <subcellularLocation>
        <location evidence="2">Nucleus</location>
    </subcellularLocation>
</comment>
<feature type="region of interest" description="Disordered" evidence="16">
    <location>
        <begin position="30"/>
        <end position="87"/>
    </location>
</feature>
<dbReference type="InterPro" id="IPR036420">
    <property type="entry name" value="BRCT_dom_sf"/>
</dbReference>
<proteinExistence type="inferred from homology"/>
<keyword evidence="10" id="KW-0460">Magnesium</keyword>
<keyword evidence="7" id="KW-0548">Nucleotidyltransferase</keyword>
<keyword evidence="13" id="KW-0539">Nucleus</keyword>
<dbReference type="FunFam" id="3.30.1490.100:FF:000001">
    <property type="entry name" value="DNA repair protein REV1"/>
    <property type="match status" value="1"/>
</dbReference>
<dbReference type="PANTHER" id="PTHR45990:SF1">
    <property type="entry name" value="DNA REPAIR PROTEIN REV1"/>
    <property type="match status" value="1"/>
</dbReference>
<gene>
    <name evidence="19" type="ORF">D9611_004106</name>
</gene>
<dbReference type="EMBL" id="JAACJK010000164">
    <property type="protein sequence ID" value="KAF5324884.1"/>
    <property type="molecule type" value="Genomic_DNA"/>
</dbReference>
<comment type="similarity">
    <text evidence="3">Belongs to the DNA polymerase type-Y family.</text>
</comment>
<keyword evidence="6" id="KW-0808">Transferase</keyword>
<keyword evidence="12" id="KW-0234">DNA repair</keyword>
<dbReference type="Pfam" id="PF11799">
    <property type="entry name" value="IMS_C"/>
    <property type="match status" value="1"/>
</dbReference>
<dbReference type="GO" id="GO:0003684">
    <property type="term" value="F:damaged DNA binding"/>
    <property type="evidence" value="ECO:0007669"/>
    <property type="project" value="InterPro"/>
</dbReference>
<dbReference type="Pfam" id="PF00817">
    <property type="entry name" value="IMS"/>
    <property type="match status" value="1"/>
</dbReference>
<dbReference type="SUPFAM" id="SSF100879">
    <property type="entry name" value="Lesion bypass DNA polymerase (Y-family), little finger domain"/>
    <property type="match status" value="1"/>
</dbReference>
<dbReference type="PROSITE" id="PS50173">
    <property type="entry name" value="UMUC"/>
    <property type="match status" value="1"/>
</dbReference>
<feature type="compositionally biased region" description="Acidic residues" evidence="16">
    <location>
        <begin position="77"/>
        <end position="87"/>
    </location>
</feature>
<evidence type="ECO:0000256" key="15">
    <source>
        <dbReference type="ARBA" id="ARBA00081902"/>
    </source>
</evidence>
<evidence type="ECO:0000256" key="14">
    <source>
        <dbReference type="ARBA" id="ARBA00058985"/>
    </source>
</evidence>
<evidence type="ECO:0000256" key="16">
    <source>
        <dbReference type="SAM" id="MobiDB-lite"/>
    </source>
</evidence>
<keyword evidence="20" id="KW-1185">Reference proteome</keyword>
<feature type="compositionally biased region" description="Low complexity" evidence="16">
    <location>
        <begin position="219"/>
        <end position="232"/>
    </location>
</feature>
<dbReference type="Gene3D" id="3.40.1170.60">
    <property type="match status" value="1"/>
</dbReference>
<dbReference type="InterPro" id="IPR025527">
    <property type="entry name" value="HUWE1/Rev1_UBM"/>
</dbReference>
<reference evidence="19 20" key="1">
    <citation type="journal article" date="2020" name="ISME J.">
        <title>Uncovering the hidden diversity of litter-decomposition mechanisms in mushroom-forming fungi.</title>
        <authorList>
            <person name="Floudas D."/>
            <person name="Bentzer J."/>
            <person name="Ahren D."/>
            <person name="Johansson T."/>
            <person name="Persson P."/>
            <person name="Tunlid A."/>
        </authorList>
    </citation>
    <scope>NUCLEOTIDE SEQUENCE [LARGE SCALE GENOMIC DNA]</scope>
    <source>
        <strain evidence="19 20">CBS 175.51</strain>
    </source>
</reference>
<evidence type="ECO:0000256" key="11">
    <source>
        <dbReference type="ARBA" id="ARBA00023125"/>
    </source>
</evidence>
<dbReference type="CDD" id="cd19318">
    <property type="entry name" value="Rev1_UBM2"/>
    <property type="match status" value="1"/>
</dbReference>
<evidence type="ECO:0000256" key="13">
    <source>
        <dbReference type="ARBA" id="ARBA00023242"/>
    </source>
</evidence>
<name>A0A8H5F5V8_9AGAR</name>
<evidence type="ECO:0000256" key="3">
    <source>
        <dbReference type="ARBA" id="ARBA00010945"/>
    </source>
</evidence>
<dbReference type="PANTHER" id="PTHR45990">
    <property type="entry name" value="DNA REPAIR PROTEIN REV1"/>
    <property type="match status" value="1"/>
</dbReference>
<evidence type="ECO:0000256" key="2">
    <source>
        <dbReference type="ARBA" id="ARBA00004123"/>
    </source>
</evidence>
<comment type="function">
    <text evidence="14">Deoxycytidyl transferase involved in DNA repair. Transfers a dCMP residue from dCTP to the 3'-end of a DNA primer in a template-dependent reaction. May assist in the first step in the bypass of abasic lesions by the insertion of a nucleotide opposite the lesion. Required for normal induction of mutations by physical and chemical agents. Involved in mitochondrial DNA mutagenesis.</text>
</comment>
<sequence length="1137" mass="126178">MASQDSSEYYFDDDSQFLNALQNIVLPGDIEHDPIQNTENILNGLEDDLEDASQESEELEPPPPGQPRPSLKRDYSQLEDDDGDEPDQVDEAVYGAAHFDNFGEYMRRKRAKLQIQNSQIGQGSQIFKGLAIYINGWTQPSVQDLRQMIVEHGGVFQPYLDKKGLVTHIITCSLTPAKLQEFKHMKVARPEWLLESIKAGTLLPWRDYKYVPEGRDDSSQGSKPKQQQSSLSVETQARQAAIEPLYVTDPKTMKEAAAVPGYASAVSNPNARRAMANPEWRKAHTSVSADFIDGYYKNSRLHHLSTWKSELKDLVHEAQERAEATHGGGHLGKVAAESGVSMRGMELPAMKSPSKSKGKNKAVVDHDRVIMHCDFDCFFVSAGLVSRPELKGKPVVVCHSQGNTGGTSSTSEIASCSYEARKFGLKNGMSLRQGRTLCPDLVTIPYEFDRYKQFSLQFYTVLMSHADDLQAVSVDEALIDVSDRVAQLRRSAGYEGSQYDPAKGYAETIRAEVRKATNCEISIGISHNILLARLATRKAKPGGSFHLFPEDVPEFLAPLEVSDLHGIGYHTKQKAQEKLGTTNLGELSKKSKSQLIDALGKATGEKLYNGLRGIDDKQIESDKPRKSVSCEINYGIRFENNEQAEQFIYQMAVEVKKRLDAIDMLGRSITLKIMKRDATAPEEPAKFLGHGPCDLFSKQGPLIGPGGKATSDDQVIGEFAWRLLKSFDFDPKDLRGIGLQVQKLESASSSNIPAGQAVLPFKRMQDSSRSGPSHRQATPTIADAVQALPQHPPPEPTKRAEQTFDLPSFSQVDMSVFDALPPSLQEELKNEYSRRSASPFTSVGGGGPPAPKPAPAFPNKPTGFPARRSITPVGVFPARSSGKEVNVKRITHQLAPQNRTNLSPQKSLLFMLMKKKPPKQVSSRTSEAKLRELGIDPEVFASLPKQVQDEQLVRARILKEKGSLPEPPSQRIILKAKKPTLPPGFVPYRAPAPKARFPEVPVLRQRGKAKGEKLAFTEADDVQRIMEAWVATYKHWAPRDKDIEYLSKFLLQSVDSEYAGDVGVEKAVAVMKWWMVLLRRTWPGSEPGEADDDEDEDEDGGGHVDVVGKAWWDAFWKVKREMDVVTRRKFGGSLSLR</sequence>
<keyword evidence="11" id="KW-0238">DNA-binding</keyword>
<evidence type="ECO:0000256" key="10">
    <source>
        <dbReference type="ARBA" id="ARBA00022842"/>
    </source>
</evidence>
<keyword evidence="8" id="KW-0479">Metal-binding</keyword>
<dbReference type="InterPro" id="IPR031991">
    <property type="entry name" value="Rev1_C"/>
</dbReference>
<dbReference type="InterPro" id="IPR043128">
    <property type="entry name" value="Rev_trsase/Diguanyl_cyclase"/>
</dbReference>
<dbReference type="InterPro" id="IPR036775">
    <property type="entry name" value="DNA_pol_Y-fam_lit_finger_sf"/>
</dbReference>
<evidence type="ECO:0000256" key="9">
    <source>
        <dbReference type="ARBA" id="ARBA00022763"/>
    </source>
</evidence>
<evidence type="ECO:0000313" key="20">
    <source>
        <dbReference type="Proteomes" id="UP000541558"/>
    </source>
</evidence>
<dbReference type="AlphaFoldDB" id="A0A8H5F5V8"/>
<dbReference type="Pfam" id="PF16589">
    <property type="entry name" value="BRCT_2"/>
    <property type="match status" value="1"/>
</dbReference>